<dbReference type="SUPFAM" id="SSF82771">
    <property type="entry name" value="GIY-YIG endonuclease"/>
    <property type="match status" value="1"/>
</dbReference>
<dbReference type="Gene3D" id="3.40.50.300">
    <property type="entry name" value="P-loop containing nucleotide triphosphate hydrolases"/>
    <property type="match status" value="1"/>
</dbReference>
<dbReference type="EMBL" id="FNWT01000002">
    <property type="protein sequence ID" value="SEH43791.1"/>
    <property type="molecule type" value="Genomic_DNA"/>
</dbReference>
<dbReference type="InterPro" id="IPR027417">
    <property type="entry name" value="P-loop_NTPase"/>
</dbReference>
<protein>
    <recommendedName>
        <fullName evidence="1">Schlafen group 3-like DNA/RNA helicase domain-containing protein</fullName>
    </recommendedName>
</protein>
<name>A0A1H6I808_9ACTN</name>
<dbReference type="InterPro" id="IPR035901">
    <property type="entry name" value="GIY-YIG_endonuc_sf"/>
</dbReference>
<feature type="domain" description="Schlafen group 3-like DNA/RNA helicase" evidence="1">
    <location>
        <begin position="233"/>
        <end position="669"/>
    </location>
</feature>
<accession>A0A1H6I808</accession>
<dbReference type="SUPFAM" id="SSF52540">
    <property type="entry name" value="P-loop containing nucleoside triphosphate hydrolases"/>
    <property type="match status" value="1"/>
</dbReference>
<evidence type="ECO:0000313" key="2">
    <source>
        <dbReference type="EMBL" id="SEH43791.1"/>
    </source>
</evidence>
<evidence type="ECO:0000313" key="3">
    <source>
        <dbReference type="Proteomes" id="UP000199135"/>
    </source>
</evidence>
<reference evidence="2 3" key="1">
    <citation type="submission" date="2016-10" db="EMBL/GenBank/DDBJ databases">
        <authorList>
            <person name="Varghese N."/>
            <person name="Submissions S."/>
        </authorList>
    </citation>
    <scope>NUCLEOTIDE SEQUENCE [LARGE SCALE GENOMIC DNA]</scope>
    <source>
        <strain evidence="2 3">WCP15</strain>
    </source>
</reference>
<comment type="caution">
    <text evidence="2">The sequence shown here is derived from an EMBL/GenBank/DDBJ whole genome shotgun (WGS) entry which is preliminary data.</text>
</comment>
<dbReference type="InterPro" id="IPR018647">
    <property type="entry name" value="SLFN_3-like_DNA/RNA_helicase"/>
</dbReference>
<dbReference type="Pfam" id="PF09848">
    <property type="entry name" value="SLFN-g3_helicase"/>
    <property type="match status" value="1"/>
</dbReference>
<organism evidence="2 3">
    <name type="scientific">Parafannyhessea umbonata</name>
    <dbReference type="NCBI Taxonomy" id="604330"/>
    <lineage>
        <taxon>Bacteria</taxon>
        <taxon>Bacillati</taxon>
        <taxon>Actinomycetota</taxon>
        <taxon>Coriobacteriia</taxon>
        <taxon>Coriobacteriales</taxon>
        <taxon>Atopobiaceae</taxon>
        <taxon>Parafannyhessea</taxon>
    </lineage>
</organism>
<dbReference type="CDD" id="cd10439">
    <property type="entry name" value="GIY-YIG_COG3410"/>
    <property type="match status" value="1"/>
</dbReference>
<evidence type="ECO:0000259" key="1">
    <source>
        <dbReference type="Pfam" id="PF09848"/>
    </source>
</evidence>
<keyword evidence="3" id="KW-1185">Reference proteome</keyword>
<dbReference type="Proteomes" id="UP000199135">
    <property type="component" value="Unassembled WGS sequence"/>
</dbReference>
<proteinExistence type="predicted"/>
<gene>
    <name evidence="2" type="ORF">SAMN05216447_102173</name>
</gene>
<sequence length="691" mass="77370">MAETPVVIKVAYRNDEGVVGQLVDEVSEDVAGHELDGRDRRHLKRYPTVYIIRAKDAVRGRGGHGSQAEELVVYVGETNSIERRTVEHYSDETSYKTESNRRKWRVINHADDASMYVIAHSHFNKSLTLDLENTFMSYILASGAQRVSLVNSRGNPQDDYYTRKELPRLTSQIWRKLNGDDPELFPAESIIRDSAIFKASPFHCLGPEQREAEGTILEQVKAALGSDAQPGGALILVEGVAGTGKTVLLSHLFYRLQNEFAELGARDYEEDESSAREKGSAVLLVNHNEQVTVYNSIMLRLGLQGKSGVVVMKPTEFINKHSEPGHGKGLDRQDFPADPVDVALIDEAHLLLTAGNQSYRGSRNMLIDVMRRARVVVAVYDPNQVLRKEQEIGREMRDLLFPKERFDGGKTVGLKRTVQIGPAGCRVTNIMLEQQYRIDACEEIVAWIDDFAAGRGIGPIPKDSPADGHQPYEIKVFDSPFELQRAVEDKAITFDSSGRMVDDTDHGLSRVLATYDWEYKDGKAPAEGETWNVEIVQEGVGWVSADEDPLLDERREELRAQGRLFSMPWNYQLKHEPGEDVRGKSWAEQDHTLGECGSTYTIQGFDLNFAGVIVGPSVEYRDGKVVFNKNKSKNSKAIDGSDRPEENLRNELNVLLKRGVHGLYIFAVDEGLRNHLKKMATEGTRAALTET</sequence>
<dbReference type="RefSeq" id="WP_078687054.1">
    <property type="nucleotide sequence ID" value="NZ_FNWT01000002.1"/>
</dbReference>